<dbReference type="PROSITE" id="PS51257">
    <property type="entry name" value="PROKAR_LIPOPROTEIN"/>
    <property type="match status" value="1"/>
</dbReference>
<comment type="caution">
    <text evidence="2">The sequence shown here is derived from an EMBL/GenBank/DDBJ whole genome shotgun (WGS) entry which is preliminary data.</text>
</comment>
<dbReference type="EMBL" id="JAKKSL010000001">
    <property type="protein sequence ID" value="MCI2282934.1"/>
    <property type="molecule type" value="Genomic_DNA"/>
</dbReference>
<gene>
    <name evidence="2" type="ORF">L3081_05435</name>
</gene>
<reference evidence="2" key="1">
    <citation type="submission" date="2022-01" db="EMBL/GenBank/DDBJ databases">
        <title>Colwellia maritima, isolated from seawater.</title>
        <authorList>
            <person name="Kristyanto S."/>
            <person name="Jung J."/>
            <person name="Jeon C.O."/>
        </authorList>
    </citation>
    <scope>NUCLEOTIDE SEQUENCE</scope>
    <source>
        <strain evidence="2">MSW7</strain>
    </source>
</reference>
<dbReference type="Pfam" id="PF01752">
    <property type="entry name" value="Peptidase_M9"/>
    <property type="match status" value="1"/>
</dbReference>
<name>A0ABS9WY88_9GAMM</name>
<keyword evidence="3" id="KW-1185">Reference proteome</keyword>
<dbReference type="InterPro" id="IPR002169">
    <property type="entry name" value="Peptidase_M9A/M9B"/>
</dbReference>
<dbReference type="EC" id="3.4.24.3" evidence="2"/>
<keyword evidence="2" id="KW-0378">Hydrolase</keyword>
<dbReference type="RefSeq" id="WP_242284018.1">
    <property type="nucleotide sequence ID" value="NZ_JAKKSL010000001.1"/>
</dbReference>
<accession>A0ABS9WY88</accession>
<protein>
    <submittedName>
        <fullName evidence="2">Collagenase</fullName>
        <ecNumber evidence="2">3.4.24.3</ecNumber>
    </submittedName>
</protein>
<dbReference type="PRINTS" id="PR00931">
    <property type="entry name" value="MICOLLPTASE"/>
</dbReference>
<organism evidence="2 3">
    <name type="scientific">Colwellia maritima</name>
    <dbReference type="NCBI Taxonomy" id="2912588"/>
    <lineage>
        <taxon>Bacteria</taxon>
        <taxon>Pseudomonadati</taxon>
        <taxon>Pseudomonadota</taxon>
        <taxon>Gammaproteobacteria</taxon>
        <taxon>Alteromonadales</taxon>
        <taxon>Colwelliaceae</taxon>
        <taxon>Colwellia</taxon>
    </lineage>
</organism>
<dbReference type="Gene3D" id="3.40.30.160">
    <property type="entry name" value="Collagenase ColT, N-terminal domain"/>
    <property type="match status" value="1"/>
</dbReference>
<dbReference type="GO" id="GO:0004222">
    <property type="term" value="F:metalloendopeptidase activity"/>
    <property type="evidence" value="ECO:0007669"/>
    <property type="project" value="UniProtKB-EC"/>
</dbReference>
<sequence>MKFNYFIHRMKNKNTFLLALSTSFMLSACSHSFTVSNDVSAEHSAVANPSVLQSAAIQSILTTDLNIMWSQGFDHHQNDLLLKVSQAISVLAKKNSLTSNSLANEELDKLSFYLRIFSSFGPDKNWSAQTAPTLNKALLALQNMPGFYQITPITARLHENYAVALYRLYFLEPLQLSTADHFEPLTKLINLYATSELVQESGGNDDNAIHYALWEVLRASAILPYEASRKNKPEHLDIFAENTSLSQALLAFIGSKNAEIKGDNWPKQHAMWALAQYYNVYNKQYFNAYYEKSEAEQKQLDDEEITLPVQKQMIDLDNATWQALADSMPNKGAEKTEDSDLQNKALKTLFSVPYVVSTYRGKSECKEGSLKGRCIEPTIEEATPIKHVCSDSLFIRTQKMTTAQLEDTCKNLISQEDVFHEKLATKRVPVANDFNDKLRVVVFNNAAEYNKYGQLTFDIHTNNGGMYIEGKTQDPDNLATFYSYEHFWVRPKFQVWNLNHEYVHYLDGRFLKYDTFNHFPSNLVWWSEGLAEYISQGDENPKAFKLVNETEQDKWLTLQQVFDTKYRDGTEQVYQWGYLAVRFMYEKHIDEYRQLAHFLKTDFFDGYKKLLDKSGQQYQDEFTAWLSEHNANFVDVSEEKDPYKPRQFYRYTYKDYLQPTSLIETPRHMHWQYWHANALINKEEIVKQKY</sequence>
<keyword evidence="1" id="KW-0732">Signal</keyword>
<evidence type="ECO:0000313" key="2">
    <source>
        <dbReference type="EMBL" id="MCI2282934.1"/>
    </source>
</evidence>
<dbReference type="Proteomes" id="UP001139646">
    <property type="component" value="Unassembled WGS sequence"/>
</dbReference>
<dbReference type="Gene3D" id="1.10.390.20">
    <property type="match status" value="1"/>
</dbReference>
<feature type="signal peptide" evidence="1">
    <location>
        <begin position="1"/>
        <end position="32"/>
    </location>
</feature>
<feature type="chain" id="PRO_5046939054" evidence="1">
    <location>
        <begin position="33"/>
        <end position="690"/>
    </location>
</feature>
<evidence type="ECO:0000313" key="3">
    <source>
        <dbReference type="Proteomes" id="UP001139646"/>
    </source>
</evidence>
<evidence type="ECO:0000256" key="1">
    <source>
        <dbReference type="SAM" id="SignalP"/>
    </source>
</evidence>
<proteinExistence type="predicted"/>